<dbReference type="RefSeq" id="WP_093979273.1">
    <property type="nucleotide sequence ID" value="NZ_CP022515.1"/>
</dbReference>
<feature type="region of interest" description="Disordered" evidence="1">
    <location>
        <begin position="264"/>
        <end position="283"/>
    </location>
</feature>
<name>A0A221UZV3_9FLAO</name>
<sequence length="283" mass="33173">MRSELPEIEIEGTEYLFDINQLALIEKDRPEERKLFFDEMNDCGTPYEFVYNLNSKRLDPLRTQDGIDAYIIGKHSFANVKVPRIGEIDPQGISKKYNCSLDDIRKKSDFEIMVNQEAYDLRVNKGVLPTIEIAGHTFYVDLRMDKLRPKDDFLSNGIVFSDIERYYDLEKRTYTIPYNPKTHEFQEPDYLNLKELPKDLIAVRFPSERLLDRIGWNRTYGFELTHGLVKNGLKLQFAATNIPWKKTFLVDLIKSNLKAEKQLKKAAEKQQPIQPKQSKGRRM</sequence>
<dbReference type="KEGG" id="aalg:AREALGSMS7_03464"/>
<accession>A0A221UZV3</accession>
<evidence type="ECO:0000313" key="3">
    <source>
        <dbReference type="Proteomes" id="UP000204551"/>
    </source>
</evidence>
<dbReference type="Proteomes" id="UP000204551">
    <property type="component" value="Chromosome"/>
</dbReference>
<dbReference type="AlphaFoldDB" id="A0A221UZV3"/>
<evidence type="ECO:0000313" key="2">
    <source>
        <dbReference type="EMBL" id="ASO06885.1"/>
    </source>
</evidence>
<reference evidence="2 3" key="1">
    <citation type="submission" date="2017-07" db="EMBL/GenBank/DDBJ databases">
        <title>Genome Sequence of Arenibacter algicola Strain SMS7 Isolated from a culture of the Diatom Skeletonema marinoi.</title>
        <authorList>
            <person name="Topel M."/>
            <person name="Pinder M.I.M."/>
            <person name="Johansson O.N."/>
            <person name="Kourtchenko O."/>
            <person name="Godhe A."/>
            <person name="Clarke A.K."/>
        </authorList>
    </citation>
    <scope>NUCLEOTIDE SEQUENCE [LARGE SCALE GENOMIC DNA]</scope>
    <source>
        <strain evidence="2 3">SMS7</strain>
    </source>
</reference>
<protein>
    <submittedName>
        <fullName evidence="2">Uncharacterized protein</fullName>
    </submittedName>
</protein>
<organism evidence="2 3">
    <name type="scientific">Arenibacter algicola</name>
    <dbReference type="NCBI Taxonomy" id="616991"/>
    <lineage>
        <taxon>Bacteria</taxon>
        <taxon>Pseudomonadati</taxon>
        <taxon>Bacteroidota</taxon>
        <taxon>Flavobacteriia</taxon>
        <taxon>Flavobacteriales</taxon>
        <taxon>Flavobacteriaceae</taxon>
        <taxon>Arenibacter</taxon>
    </lineage>
</organism>
<evidence type="ECO:0000256" key="1">
    <source>
        <dbReference type="SAM" id="MobiDB-lite"/>
    </source>
</evidence>
<proteinExistence type="predicted"/>
<gene>
    <name evidence="2" type="ORF">AREALGSMS7_03464</name>
</gene>
<dbReference type="EMBL" id="CP022515">
    <property type="protein sequence ID" value="ASO06885.1"/>
    <property type="molecule type" value="Genomic_DNA"/>
</dbReference>